<keyword evidence="3" id="KW-1185">Reference proteome</keyword>
<dbReference type="AlphaFoldDB" id="A0A1M7R825"/>
<feature type="transmembrane region" description="Helical" evidence="1">
    <location>
        <begin position="199"/>
        <end position="219"/>
    </location>
</feature>
<dbReference type="EMBL" id="FRCS01000008">
    <property type="protein sequence ID" value="SHN42457.1"/>
    <property type="molecule type" value="Genomic_DNA"/>
</dbReference>
<reference evidence="2 3" key="1">
    <citation type="submission" date="2016-11" db="EMBL/GenBank/DDBJ databases">
        <authorList>
            <person name="Jaros S."/>
            <person name="Januszkiewicz K."/>
            <person name="Wedrychowicz H."/>
        </authorList>
    </citation>
    <scope>NUCLEOTIDE SEQUENCE [LARGE SCALE GENOMIC DNA]</scope>
    <source>
        <strain evidence="2 3">DSM 46144</strain>
    </source>
</reference>
<proteinExistence type="predicted"/>
<dbReference type="OrthoDB" id="2717873at2"/>
<feature type="transmembrane region" description="Helical" evidence="1">
    <location>
        <begin position="75"/>
        <end position="93"/>
    </location>
</feature>
<dbReference type="RefSeq" id="WP_073260455.1">
    <property type="nucleotide sequence ID" value="NZ_FRCS01000008.1"/>
</dbReference>
<feature type="transmembrane region" description="Helical" evidence="1">
    <location>
        <begin position="278"/>
        <end position="295"/>
    </location>
</feature>
<dbReference type="Proteomes" id="UP000184440">
    <property type="component" value="Unassembled WGS sequence"/>
</dbReference>
<evidence type="ECO:0000313" key="3">
    <source>
        <dbReference type="Proteomes" id="UP000184440"/>
    </source>
</evidence>
<accession>A0A1M7R825</accession>
<sequence length="315" mass="33362">MSRSLAALWCAVYGSLSLAWAFGAPGFPLGVGDRRAVEMDHWLAHAEPGPTGAVLFVGCLVAFLAAVLPQRRASGVILLASAALIVVCVPDARVLQNLAYGLRGYFGLVDWPLLNQVFCLFGAALLGRAGFRSLHVDAASGTSARWLQIGRWATLVAVLAPLPYALQRAAWNLGVPLGVSEEFVDELAADLEAKGLSPLTAWSLVIPDVIGVLLTLGLVMRWGERLPAWVPSLGGRRVPALLAVVPATVVALAVSVAGLTVLRYAFTDGLTGAGVPGLLWLPWGVALGIATFAYYQRRRAAAQEPVPWPRDAKFV</sequence>
<organism evidence="2 3">
    <name type="scientific">Cryptosporangium aurantiacum</name>
    <dbReference type="NCBI Taxonomy" id="134849"/>
    <lineage>
        <taxon>Bacteria</taxon>
        <taxon>Bacillati</taxon>
        <taxon>Actinomycetota</taxon>
        <taxon>Actinomycetes</taxon>
        <taxon>Cryptosporangiales</taxon>
        <taxon>Cryptosporangiaceae</taxon>
        <taxon>Cryptosporangium</taxon>
    </lineage>
</organism>
<feature type="transmembrane region" description="Helical" evidence="1">
    <location>
        <begin position="49"/>
        <end position="68"/>
    </location>
</feature>
<keyword evidence="1" id="KW-1133">Transmembrane helix</keyword>
<evidence type="ECO:0000256" key="1">
    <source>
        <dbReference type="SAM" id="Phobius"/>
    </source>
</evidence>
<dbReference type="STRING" id="134849.SAMN05443668_108215"/>
<keyword evidence="1" id="KW-0812">Transmembrane</keyword>
<name>A0A1M7R825_9ACTN</name>
<evidence type="ECO:0000313" key="2">
    <source>
        <dbReference type="EMBL" id="SHN42457.1"/>
    </source>
</evidence>
<protein>
    <submittedName>
        <fullName evidence="2">Uncharacterized protein</fullName>
    </submittedName>
</protein>
<gene>
    <name evidence="2" type="ORF">SAMN05443668_108215</name>
</gene>
<keyword evidence="1" id="KW-0472">Membrane</keyword>
<feature type="transmembrane region" description="Helical" evidence="1">
    <location>
        <begin position="113"/>
        <end position="131"/>
    </location>
</feature>
<feature type="transmembrane region" description="Helical" evidence="1">
    <location>
        <begin position="152"/>
        <end position="171"/>
    </location>
</feature>
<feature type="transmembrane region" description="Helical" evidence="1">
    <location>
        <begin position="240"/>
        <end position="266"/>
    </location>
</feature>